<name>A0A2U2BTK0_9PROT</name>
<accession>A0A2U2BTK0</accession>
<evidence type="ECO:0000313" key="3">
    <source>
        <dbReference type="Proteomes" id="UP000245168"/>
    </source>
</evidence>
<dbReference type="PROSITE" id="PS51257">
    <property type="entry name" value="PROKAR_LIPOPROTEIN"/>
    <property type="match status" value="1"/>
</dbReference>
<feature type="chain" id="PRO_5015593989" description="Peptidase inhibitor I78 family protein" evidence="1">
    <location>
        <begin position="22"/>
        <end position="110"/>
    </location>
</feature>
<proteinExistence type="predicted"/>
<gene>
    <name evidence="2" type="ORF">DDZ18_06530</name>
</gene>
<comment type="caution">
    <text evidence="2">The sequence shown here is derived from an EMBL/GenBank/DDBJ whole genome shotgun (WGS) entry which is preliminary data.</text>
</comment>
<dbReference type="Proteomes" id="UP000245168">
    <property type="component" value="Unassembled WGS sequence"/>
</dbReference>
<evidence type="ECO:0008006" key="4">
    <source>
        <dbReference type="Google" id="ProtNLM"/>
    </source>
</evidence>
<dbReference type="AlphaFoldDB" id="A0A2U2BTK0"/>
<dbReference type="OrthoDB" id="8724542at2"/>
<dbReference type="RefSeq" id="WP_109252568.1">
    <property type="nucleotide sequence ID" value="NZ_QEXV01000003.1"/>
</dbReference>
<sequence length="110" mass="11900">MMRLVLVLAGAAVLAGCSMFANETASSDLPPLGAVQSVDAAPVRAPVTGTCPMTEFQHLVGLRLSEIDARTLPDPYRVLTYDAPRTWRPQDDRLTIRLDETEIVESVTCG</sequence>
<evidence type="ECO:0000313" key="2">
    <source>
        <dbReference type="EMBL" id="PWE17337.1"/>
    </source>
</evidence>
<dbReference type="Gene3D" id="3.30.10.10">
    <property type="entry name" value="Trypsin Inhibitor V, subunit A"/>
    <property type="match status" value="1"/>
</dbReference>
<organism evidence="2 3">
    <name type="scientific">Marinicauda salina</name>
    <dbReference type="NCBI Taxonomy" id="2135793"/>
    <lineage>
        <taxon>Bacteria</taxon>
        <taxon>Pseudomonadati</taxon>
        <taxon>Pseudomonadota</taxon>
        <taxon>Alphaproteobacteria</taxon>
        <taxon>Maricaulales</taxon>
        <taxon>Maricaulaceae</taxon>
        <taxon>Marinicauda</taxon>
    </lineage>
</organism>
<feature type="signal peptide" evidence="1">
    <location>
        <begin position="1"/>
        <end position="21"/>
    </location>
</feature>
<protein>
    <recommendedName>
        <fullName evidence="4">Peptidase inhibitor I78 family protein</fullName>
    </recommendedName>
</protein>
<evidence type="ECO:0000256" key="1">
    <source>
        <dbReference type="SAM" id="SignalP"/>
    </source>
</evidence>
<keyword evidence="1" id="KW-0732">Signal</keyword>
<reference evidence="3" key="1">
    <citation type="submission" date="2018-05" db="EMBL/GenBank/DDBJ databases">
        <authorList>
            <person name="Liu B.-T."/>
        </authorList>
    </citation>
    <scope>NUCLEOTIDE SEQUENCE [LARGE SCALE GENOMIC DNA]</scope>
    <source>
        <strain evidence="3">WD6-1</strain>
    </source>
</reference>
<dbReference type="EMBL" id="QEXV01000003">
    <property type="protein sequence ID" value="PWE17337.1"/>
    <property type="molecule type" value="Genomic_DNA"/>
</dbReference>
<keyword evidence="3" id="KW-1185">Reference proteome</keyword>